<dbReference type="EMBL" id="LUUB01000022">
    <property type="protein sequence ID" value="OAF15549.1"/>
    <property type="molecule type" value="Genomic_DNA"/>
</dbReference>
<name>A0A176Z4B1_9BRAD</name>
<dbReference type="Proteomes" id="UP000076959">
    <property type="component" value="Unassembled WGS sequence"/>
</dbReference>
<protein>
    <submittedName>
        <fullName evidence="1">Uncharacterized protein</fullName>
    </submittedName>
</protein>
<dbReference type="AlphaFoldDB" id="A0A176Z4B1"/>
<gene>
    <name evidence="1" type="ORF">AYJ54_40015</name>
</gene>
<evidence type="ECO:0000313" key="1">
    <source>
        <dbReference type="EMBL" id="OAF15549.1"/>
    </source>
</evidence>
<evidence type="ECO:0000313" key="2">
    <source>
        <dbReference type="Proteomes" id="UP000076959"/>
    </source>
</evidence>
<accession>A0A176Z4B1</accession>
<dbReference type="STRING" id="1505087.AYJ54_40015"/>
<comment type="caution">
    <text evidence="1">The sequence shown here is derived from an EMBL/GenBank/DDBJ whole genome shotgun (WGS) entry which is preliminary data.</text>
</comment>
<organism evidence="1 2">
    <name type="scientific">Bradyrhizobium centrolobii</name>
    <dbReference type="NCBI Taxonomy" id="1505087"/>
    <lineage>
        <taxon>Bacteria</taxon>
        <taxon>Pseudomonadati</taxon>
        <taxon>Pseudomonadota</taxon>
        <taxon>Alphaproteobacteria</taxon>
        <taxon>Hyphomicrobiales</taxon>
        <taxon>Nitrobacteraceae</taxon>
        <taxon>Bradyrhizobium</taxon>
    </lineage>
</organism>
<keyword evidence="2" id="KW-1185">Reference proteome</keyword>
<sequence length="90" mass="10329">MNGSNCSVLIVRLKSFHFTGRRKAVQDWRDWNGEMRRRRVDPIVTFASFDLPERGGHFAAFEQSALFATDIRRGSRAVRGKATTQTKENN</sequence>
<proteinExistence type="predicted"/>
<reference evidence="1 2" key="1">
    <citation type="submission" date="2016-03" db="EMBL/GenBank/DDBJ databases">
        <title>Draft Genome Sequence of the Strain BR 10245 (Bradyrhizobium sp.) isolated from nodules of Centrolobium paraense.</title>
        <authorList>
            <person name="Simoes-Araujo J.L.Sr."/>
            <person name="Barauna A.C."/>
            <person name="Silva K."/>
            <person name="Zilli J.E."/>
        </authorList>
    </citation>
    <scope>NUCLEOTIDE SEQUENCE [LARGE SCALE GENOMIC DNA]</scope>
    <source>
        <strain evidence="1 2">BR 10245</strain>
    </source>
</reference>